<evidence type="ECO:0000313" key="1">
    <source>
        <dbReference type="EMBL" id="KPC21668.1"/>
    </source>
</evidence>
<comment type="caution">
    <text evidence="2">The sequence shown here is derived from an EMBL/GenBank/DDBJ whole genome shotgun (WGS) entry which is preliminary data.</text>
</comment>
<reference evidence="1 4" key="3">
    <citation type="submission" date="2015-10" db="EMBL/GenBank/DDBJ databases">
        <title>Comparative genomics and high-throughput reverse genetic screens identify a new phytobacterial MAMP and an Arabidopsis receptor required for immune elicitation.</title>
        <authorList>
            <person name="Mott G.A."/>
            <person name="Thakur S."/>
            <person name="Wang P.W."/>
            <person name="Desveaux D."/>
            <person name="Guttman D.S."/>
        </authorList>
    </citation>
    <scope>NUCLEOTIDE SEQUENCE [LARGE SCALE GENOMIC DNA]</scope>
    <source>
        <strain evidence="1 4">107</strain>
    </source>
</reference>
<proteinExistence type="predicted"/>
<sequence length="39" mass="4504">MAKCYAVLRATNTRCYLFFLRAARTVSALSLHTRNYLAH</sequence>
<evidence type="ECO:0000313" key="4">
    <source>
        <dbReference type="Proteomes" id="UP000037943"/>
    </source>
</evidence>
<dbReference type="EMBL" id="LJQP01000474">
    <property type="protein sequence ID" value="KPX55115.1"/>
    <property type="molecule type" value="Genomic_DNA"/>
</dbReference>
<dbReference type="Proteomes" id="UP000271817">
    <property type="component" value="Unassembled WGS sequence"/>
</dbReference>
<evidence type="ECO:0000313" key="5">
    <source>
        <dbReference type="Proteomes" id="UP000050265"/>
    </source>
</evidence>
<dbReference type="Proteomes" id="UP000037943">
    <property type="component" value="Unassembled WGS sequence"/>
</dbReference>
<keyword evidence="4" id="KW-1185">Reference proteome</keyword>
<dbReference type="EMBL" id="RBTW01000091">
    <property type="protein sequence ID" value="RMU21187.1"/>
    <property type="molecule type" value="Genomic_DNA"/>
</dbReference>
<dbReference type="PATRIC" id="fig|53707.7.peg.2257"/>
<reference evidence="2 5" key="2">
    <citation type="submission" date="2015-09" db="EMBL/GenBank/DDBJ databases">
        <title>Genome announcement of multiple Pseudomonas syringae strains.</title>
        <authorList>
            <person name="Thakur S."/>
            <person name="Wang P.W."/>
            <person name="Gong Y."/>
            <person name="Weir B.S."/>
            <person name="Guttman D.S."/>
        </authorList>
    </citation>
    <scope>NUCLEOTIDE SEQUENCE [LARGE SCALE GENOMIC DNA]</scope>
    <source>
        <strain evidence="2 5">ICMP3507</strain>
    </source>
</reference>
<evidence type="ECO:0000313" key="2">
    <source>
        <dbReference type="EMBL" id="KPX55115.1"/>
    </source>
</evidence>
<dbReference type="EMBL" id="LGLK01000015">
    <property type="protein sequence ID" value="KPC21668.1"/>
    <property type="molecule type" value="Genomic_DNA"/>
</dbReference>
<reference evidence="3 6" key="4">
    <citation type="submission" date="2018-08" db="EMBL/GenBank/DDBJ databases">
        <title>Recombination of ecologically and evolutionarily significant loci maintains genetic cohesion in the Pseudomonas syringae species complex.</title>
        <authorList>
            <person name="Dillon M."/>
            <person name="Thakur S."/>
            <person name="Almeida R.N.D."/>
            <person name="Weir B.S."/>
            <person name="Guttman D.S."/>
        </authorList>
    </citation>
    <scope>NUCLEOTIDE SEQUENCE [LARGE SCALE GENOMIC DNA]</scope>
    <source>
        <strain evidence="3 6">ICMP 3402</strain>
    </source>
</reference>
<accession>A0A0N0GBK8</accession>
<gene>
    <name evidence="1" type="ORF">AC499_2008</name>
    <name evidence="2" type="ORF">ALO35_101380</name>
    <name evidence="3" type="ORF">ALP33_101291</name>
</gene>
<protein>
    <submittedName>
        <fullName evidence="2">Uncharacterized protein</fullName>
    </submittedName>
</protein>
<name>A0A0N0GBK8_PSEAV</name>
<dbReference type="AlphaFoldDB" id="A0A0N0GBK8"/>
<evidence type="ECO:0000313" key="6">
    <source>
        <dbReference type="Proteomes" id="UP000271817"/>
    </source>
</evidence>
<reference evidence="1" key="1">
    <citation type="submission" date="2015-07" db="EMBL/GenBank/DDBJ databases">
        <authorList>
            <person name="O'Brien H.E."/>
            <person name="Thakur S."/>
            <person name="Gong Y."/>
            <person name="Wang P.W."/>
            <person name="Guttman D.S."/>
        </authorList>
    </citation>
    <scope>NUCLEOTIDE SEQUENCE</scope>
    <source>
        <strain evidence="1">107</strain>
    </source>
</reference>
<evidence type="ECO:0000313" key="3">
    <source>
        <dbReference type="EMBL" id="RMU21187.1"/>
    </source>
</evidence>
<dbReference type="Proteomes" id="UP000050265">
    <property type="component" value="Unassembled WGS sequence"/>
</dbReference>
<organism evidence="2 5">
    <name type="scientific">Pseudomonas amygdali pv. lachrymans</name>
    <name type="common">Pseudomonas syringae pv. lachrymans</name>
    <dbReference type="NCBI Taxonomy" id="53707"/>
    <lineage>
        <taxon>Bacteria</taxon>
        <taxon>Pseudomonadati</taxon>
        <taxon>Pseudomonadota</taxon>
        <taxon>Gammaproteobacteria</taxon>
        <taxon>Pseudomonadales</taxon>
        <taxon>Pseudomonadaceae</taxon>
        <taxon>Pseudomonas</taxon>
        <taxon>Pseudomonas amygdali</taxon>
    </lineage>
</organism>